<accession>V4BA91</accession>
<evidence type="ECO:0000313" key="2">
    <source>
        <dbReference type="EMBL" id="ESP04361.1"/>
    </source>
</evidence>
<feature type="compositionally biased region" description="Acidic residues" evidence="1">
    <location>
        <begin position="120"/>
        <end position="129"/>
    </location>
</feature>
<dbReference type="OrthoDB" id="6137003at2759"/>
<dbReference type="RefSeq" id="XP_009044964.1">
    <property type="nucleotide sequence ID" value="XM_009046716.1"/>
</dbReference>
<feature type="region of interest" description="Disordered" evidence="1">
    <location>
        <begin position="47"/>
        <end position="129"/>
    </location>
</feature>
<dbReference type="AlphaFoldDB" id="V4BA91"/>
<protein>
    <submittedName>
        <fullName evidence="2">Uncharacterized protein</fullName>
    </submittedName>
</protein>
<evidence type="ECO:0000256" key="1">
    <source>
        <dbReference type="SAM" id="MobiDB-lite"/>
    </source>
</evidence>
<keyword evidence="3" id="KW-1185">Reference proteome</keyword>
<name>V4BA91_LOTGI</name>
<dbReference type="GeneID" id="20250449"/>
<dbReference type="EMBL" id="KB199780">
    <property type="protein sequence ID" value="ESP04361.1"/>
    <property type="molecule type" value="Genomic_DNA"/>
</dbReference>
<sequence length="149" mass="17534">MFHTIRKVKKYRKLLKTGGVRKRKKLRGTVTKRDFIACENPEFLSKEQTRTRRLNKSVNVSGKRRRKMMKILSRQALPTRSTGSAPELMTSSQSKKQPQKSNKSKKKTGKKKTEPVDLSTPEDSEMEDEEMQMMMMIMMMIMMIKFKKR</sequence>
<dbReference type="KEGG" id="lgi:LOTGIDRAFT_237396"/>
<feature type="compositionally biased region" description="Low complexity" evidence="1">
    <location>
        <begin position="90"/>
        <end position="101"/>
    </location>
</feature>
<dbReference type="Proteomes" id="UP000030746">
    <property type="component" value="Unassembled WGS sequence"/>
</dbReference>
<gene>
    <name evidence="2" type="ORF">LOTGIDRAFT_237396</name>
</gene>
<evidence type="ECO:0000313" key="3">
    <source>
        <dbReference type="Proteomes" id="UP000030746"/>
    </source>
</evidence>
<organism evidence="2 3">
    <name type="scientific">Lottia gigantea</name>
    <name type="common">Giant owl limpet</name>
    <dbReference type="NCBI Taxonomy" id="225164"/>
    <lineage>
        <taxon>Eukaryota</taxon>
        <taxon>Metazoa</taxon>
        <taxon>Spiralia</taxon>
        <taxon>Lophotrochozoa</taxon>
        <taxon>Mollusca</taxon>
        <taxon>Gastropoda</taxon>
        <taxon>Patellogastropoda</taxon>
        <taxon>Lottioidea</taxon>
        <taxon>Lottiidae</taxon>
        <taxon>Lottia</taxon>
    </lineage>
</organism>
<proteinExistence type="predicted"/>
<reference evidence="2 3" key="1">
    <citation type="journal article" date="2013" name="Nature">
        <title>Insights into bilaterian evolution from three spiralian genomes.</title>
        <authorList>
            <person name="Simakov O."/>
            <person name="Marletaz F."/>
            <person name="Cho S.J."/>
            <person name="Edsinger-Gonzales E."/>
            <person name="Havlak P."/>
            <person name="Hellsten U."/>
            <person name="Kuo D.H."/>
            <person name="Larsson T."/>
            <person name="Lv J."/>
            <person name="Arendt D."/>
            <person name="Savage R."/>
            <person name="Osoegawa K."/>
            <person name="de Jong P."/>
            <person name="Grimwood J."/>
            <person name="Chapman J.A."/>
            <person name="Shapiro H."/>
            <person name="Aerts A."/>
            <person name="Otillar R.P."/>
            <person name="Terry A.Y."/>
            <person name="Boore J.L."/>
            <person name="Grigoriev I.V."/>
            <person name="Lindberg D.R."/>
            <person name="Seaver E.C."/>
            <person name="Weisblat D.A."/>
            <person name="Putnam N.H."/>
            <person name="Rokhsar D.S."/>
        </authorList>
    </citation>
    <scope>NUCLEOTIDE SEQUENCE [LARGE SCALE GENOMIC DNA]</scope>
</reference>
<dbReference type="HOGENOM" id="CLU_1751783_0_0_1"/>
<dbReference type="CTD" id="20250449"/>